<proteinExistence type="predicted"/>
<protein>
    <submittedName>
        <fullName evidence="1">Alpha/beta hydrolase</fullName>
    </submittedName>
</protein>
<dbReference type="Proteomes" id="UP000295301">
    <property type="component" value="Unassembled WGS sequence"/>
</dbReference>
<reference evidence="1 2" key="1">
    <citation type="submission" date="2019-03" db="EMBL/GenBank/DDBJ databases">
        <title>Ruegeria lutea sp. nov., a novel strain, isolated from marine sediment, the Masan Bay, South Korea.</title>
        <authorList>
            <person name="Kim J."/>
            <person name="Kim D.-Y."/>
            <person name="Lee S.-S."/>
        </authorList>
    </citation>
    <scope>NUCLEOTIDE SEQUENCE [LARGE SCALE GENOMIC DNA]</scope>
    <source>
        <strain evidence="1 2">318-1</strain>
    </source>
</reference>
<organism evidence="1 2">
    <name type="scientific">Antarcticimicrobium luteum</name>
    <dbReference type="NCBI Taxonomy" id="2547397"/>
    <lineage>
        <taxon>Bacteria</taxon>
        <taxon>Pseudomonadati</taxon>
        <taxon>Pseudomonadota</taxon>
        <taxon>Alphaproteobacteria</taxon>
        <taxon>Rhodobacterales</taxon>
        <taxon>Paracoccaceae</taxon>
        <taxon>Antarcticimicrobium</taxon>
    </lineage>
</organism>
<dbReference type="OrthoDB" id="2062670at2"/>
<gene>
    <name evidence="1" type="ORF">E1832_13510</name>
</gene>
<dbReference type="EMBL" id="SMUV01000068">
    <property type="protein sequence ID" value="TDK45676.1"/>
    <property type="molecule type" value="Genomic_DNA"/>
</dbReference>
<dbReference type="Gene3D" id="3.40.50.1820">
    <property type="entry name" value="alpha/beta hydrolase"/>
    <property type="match status" value="2"/>
</dbReference>
<evidence type="ECO:0000313" key="1">
    <source>
        <dbReference type="EMBL" id="TDK45676.1"/>
    </source>
</evidence>
<sequence length="375" mass="40868">MPHTLSHLLTLPVKPGGFMESQSGIQRNRPVIFCRFEEPSPKGKLAFVLTHPTSNFHNHYLIEPLLNRGGAVLALNTRYSGNDSMLLMERAAMDLGAGIRFLRGRGYERIILIGNSGGGSLAAFYQSQAETLGFADTPDGRPLGITAGDIPPADGIVLTCAHPGRAEQLLTKIDPAVTDEADPELNDPALDMYNPDNGPAYAPAWVERYRAAQAARIDRITAHVLSRLRQLDDTRPPETADEAFVIHRTQADPRLLDLSLDANDRKAGSIQGAAAHANYAANGLGRFCTLRSYLSQWSPAHSRANGPKRLAETACPVLLVEHTADQTVFPSHMRAWAAACEGRQTYHVLKGAPHYLDSHPHLIDETADLLLDWAG</sequence>
<name>A0A4R5V2L1_9RHOB</name>
<evidence type="ECO:0000313" key="2">
    <source>
        <dbReference type="Proteomes" id="UP000295301"/>
    </source>
</evidence>
<dbReference type="GO" id="GO:0016787">
    <property type="term" value="F:hydrolase activity"/>
    <property type="evidence" value="ECO:0007669"/>
    <property type="project" value="UniProtKB-KW"/>
</dbReference>
<dbReference type="SUPFAM" id="SSF53474">
    <property type="entry name" value="alpha/beta-Hydrolases"/>
    <property type="match status" value="1"/>
</dbReference>
<comment type="caution">
    <text evidence="1">The sequence shown here is derived from an EMBL/GenBank/DDBJ whole genome shotgun (WGS) entry which is preliminary data.</text>
</comment>
<keyword evidence="1" id="KW-0378">Hydrolase</keyword>
<keyword evidence="2" id="KW-1185">Reference proteome</keyword>
<dbReference type="InterPro" id="IPR029058">
    <property type="entry name" value="AB_hydrolase_fold"/>
</dbReference>
<dbReference type="RefSeq" id="WP_133360291.1">
    <property type="nucleotide sequence ID" value="NZ_SMUV01000068.1"/>
</dbReference>
<dbReference type="AlphaFoldDB" id="A0A4R5V2L1"/>
<accession>A0A4R5V2L1</accession>